<sequence length="290" mass="31460">MEESVADPVMATIKIVTDSSVQLTPDEIKKYQITVIPLSVMIDDTVYVDGETLTRPQFVTLMNEAKALPKTSQPPIGHFIELFDQLGEDGSSVIALHMTDAISGTVDTARQAASISKSDVTVIDTRETDRGMAFQVLTAAKMAQAGATKADVLAAIDRVRDSTKLYMAVMSLDNIVKGGRVSRVTGLISNILNMKVIFEMVDGELQVRTKGRGVKTVNKFMREIINNLSQLPHVKGIGISHVAADKVVNEFKAQLQAALPNVPVLVRETSPIIATYAGMGAFALMYYTED</sequence>
<dbReference type="PROSITE" id="PS51482">
    <property type="entry name" value="DEGV"/>
    <property type="match status" value="1"/>
</dbReference>
<dbReference type="AlphaFoldDB" id="A0A0R1GJU0"/>
<proteinExistence type="predicted"/>
<dbReference type="EMBL" id="AZDA01000093">
    <property type="protein sequence ID" value="KRK34264.1"/>
    <property type="molecule type" value="Genomic_DNA"/>
</dbReference>
<dbReference type="InterPro" id="IPR043168">
    <property type="entry name" value="DegV_C"/>
</dbReference>
<name>A0A0R1GJU0_9LACO</name>
<dbReference type="InterPro" id="IPR050270">
    <property type="entry name" value="DegV_domain_contain"/>
</dbReference>
<protein>
    <recommendedName>
        <fullName evidence="4">DegV family protein</fullName>
    </recommendedName>
</protein>
<dbReference type="GO" id="GO:0008289">
    <property type="term" value="F:lipid binding"/>
    <property type="evidence" value="ECO:0007669"/>
    <property type="project" value="UniProtKB-KW"/>
</dbReference>
<evidence type="ECO:0000313" key="3">
    <source>
        <dbReference type="Proteomes" id="UP000051461"/>
    </source>
</evidence>
<keyword evidence="3" id="KW-1185">Reference proteome</keyword>
<dbReference type="Gene3D" id="3.30.1180.10">
    <property type="match status" value="1"/>
</dbReference>
<evidence type="ECO:0008006" key="4">
    <source>
        <dbReference type="Google" id="ProtNLM"/>
    </source>
</evidence>
<dbReference type="PANTHER" id="PTHR33434:SF8">
    <property type="entry name" value="DEGV DOMAIN-CONTAINING PROTEIN SPR1019"/>
    <property type="match status" value="1"/>
</dbReference>
<dbReference type="PATRIC" id="fig|1423726.3.peg.853"/>
<dbReference type="Proteomes" id="UP000051461">
    <property type="component" value="Unassembled WGS sequence"/>
</dbReference>
<organism evidence="2 3">
    <name type="scientific">Loigolactobacillus bifermentans DSM 20003</name>
    <dbReference type="NCBI Taxonomy" id="1423726"/>
    <lineage>
        <taxon>Bacteria</taxon>
        <taxon>Bacillati</taxon>
        <taxon>Bacillota</taxon>
        <taxon>Bacilli</taxon>
        <taxon>Lactobacillales</taxon>
        <taxon>Lactobacillaceae</taxon>
        <taxon>Loigolactobacillus</taxon>
    </lineage>
</organism>
<gene>
    <name evidence="2" type="ORF">FC07_GL000830</name>
</gene>
<dbReference type="Gene3D" id="3.40.50.10170">
    <property type="match status" value="1"/>
</dbReference>
<dbReference type="NCBIfam" id="TIGR00762">
    <property type="entry name" value="DegV"/>
    <property type="match status" value="1"/>
</dbReference>
<accession>A0A0R1GJU0</accession>
<dbReference type="SUPFAM" id="SSF82549">
    <property type="entry name" value="DAK1/DegV-like"/>
    <property type="match status" value="1"/>
</dbReference>
<keyword evidence="1" id="KW-0446">Lipid-binding</keyword>
<dbReference type="Pfam" id="PF02645">
    <property type="entry name" value="DegV"/>
    <property type="match status" value="1"/>
</dbReference>
<dbReference type="PANTHER" id="PTHR33434">
    <property type="entry name" value="DEGV DOMAIN-CONTAINING PROTEIN DR_1986-RELATED"/>
    <property type="match status" value="1"/>
</dbReference>
<dbReference type="InterPro" id="IPR003797">
    <property type="entry name" value="DegV"/>
</dbReference>
<evidence type="ECO:0000256" key="1">
    <source>
        <dbReference type="ARBA" id="ARBA00023121"/>
    </source>
</evidence>
<evidence type="ECO:0000313" key="2">
    <source>
        <dbReference type="EMBL" id="KRK34264.1"/>
    </source>
</evidence>
<reference evidence="2 3" key="1">
    <citation type="journal article" date="2015" name="Genome Announc.">
        <title>Expanding the biotechnology potential of lactobacilli through comparative genomics of 213 strains and associated genera.</title>
        <authorList>
            <person name="Sun Z."/>
            <person name="Harris H.M."/>
            <person name="McCann A."/>
            <person name="Guo C."/>
            <person name="Argimon S."/>
            <person name="Zhang W."/>
            <person name="Yang X."/>
            <person name="Jeffery I.B."/>
            <person name="Cooney J.C."/>
            <person name="Kagawa T.F."/>
            <person name="Liu W."/>
            <person name="Song Y."/>
            <person name="Salvetti E."/>
            <person name="Wrobel A."/>
            <person name="Rasinkangas P."/>
            <person name="Parkhill J."/>
            <person name="Rea M.C."/>
            <person name="O'Sullivan O."/>
            <person name="Ritari J."/>
            <person name="Douillard F.P."/>
            <person name="Paul Ross R."/>
            <person name="Yang R."/>
            <person name="Briner A.E."/>
            <person name="Felis G.E."/>
            <person name="de Vos W.M."/>
            <person name="Barrangou R."/>
            <person name="Klaenhammer T.R."/>
            <person name="Caufield P.W."/>
            <person name="Cui Y."/>
            <person name="Zhang H."/>
            <person name="O'Toole P.W."/>
        </authorList>
    </citation>
    <scope>NUCLEOTIDE SEQUENCE [LARGE SCALE GENOMIC DNA]</scope>
    <source>
        <strain evidence="2 3">DSM 20003</strain>
    </source>
</reference>
<comment type="caution">
    <text evidence="2">The sequence shown here is derived from an EMBL/GenBank/DDBJ whole genome shotgun (WGS) entry which is preliminary data.</text>
</comment>
<dbReference type="STRING" id="1423726.FC07_GL000830"/>